<keyword evidence="1" id="KW-0732">Signal</keyword>
<keyword evidence="3" id="KW-1185">Reference proteome</keyword>
<dbReference type="Proteomes" id="UP000786693">
    <property type="component" value="Unassembled WGS sequence"/>
</dbReference>
<organism evidence="2 3">
    <name type="scientific">Jannaschia pagri</name>
    <dbReference type="NCBI Taxonomy" id="2829797"/>
    <lineage>
        <taxon>Bacteria</taxon>
        <taxon>Pseudomonadati</taxon>
        <taxon>Pseudomonadota</taxon>
        <taxon>Alphaproteobacteria</taxon>
        <taxon>Rhodobacterales</taxon>
        <taxon>Roseobacteraceae</taxon>
        <taxon>Jannaschia</taxon>
    </lineage>
</organism>
<feature type="signal peptide" evidence="1">
    <location>
        <begin position="1"/>
        <end position="18"/>
    </location>
</feature>
<protein>
    <recommendedName>
        <fullName evidence="4">Secreted protein</fullName>
    </recommendedName>
</protein>
<evidence type="ECO:0000313" key="2">
    <source>
        <dbReference type="EMBL" id="GIT96201.1"/>
    </source>
</evidence>
<evidence type="ECO:0008006" key="4">
    <source>
        <dbReference type="Google" id="ProtNLM"/>
    </source>
</evidence>
<dbReference type="RefSeq" id="WP_220749702.1">
    <property type="nucleotide sequence ID" value="NZ_BPFH01000005.1"/>
</dbReference>
<evidence type="ECO:0000313" key="3">
    <source>
        <dbReference type="Proteomes" id="UP000786693"/>
    </source>
</evidence>
<proteinExistence type="predicted"/>
<gene>
    <name evidence="2" type="ORF">JANAI62_28240</name>
</gene>
<reference evidence="2 3" key="1">
    <citation type="submission" date="2021-05" db="EMBL/GenBank/DDBJ databases">
        <title>Bacteria Genome sequencing.</title>
        <authorList>
            <person name="Takabe Y."/>
            <person name="Nakajima Y."/>
            <person name="Suzuki S."/>
            <person name="Shiozaki T."/>
        </authorList>
    </citation>
    <scope>NUCLEOTIDE SEQUENCE [LARGE SCALE GENOMIC DNA]</scope>
    <source>
        <strain evidence="2 3">AI_62</strain>
    </source>
</reference>
<feature type="chain" id="PRO_5045237346" description="Secreted protein" evidence="1">
    <location>
        <begin position="19"/>
        <end position="116"/>
    </location>
</feature>
<sequence length="116" mass="12159">MRALLLLLSVTLATPLGAETVTLYKTDPAECGTYRSGTLSDGGFFPGGEAGSLTFAEARPVPGLNATAYEAAAVNEGNPVRIGTALVVREFDDAGQDVVRVFTASEPMQEHRVCPD</sequence>
<comment type="caution">
    <text evidence="2">The sequence shown here is derived from an EMBL/GenBank/DDBJ whole genome shotgun (WGS) entry which is preliminary data.</text>
</comment>
<accession>A0ABQ4NP61</accession>
<name>A0ABQ4NP61_9RHOB</name>
<evidence type="ECO:0000256" key="1">
    <source>
        <dbReference type="SAM" id="SignalP"/>
    </source>
</evidence>
<dbReference type="EMBL" id="BPFH01000005">
    <property type="protein sequence ID" value="GIT96201.1"/>
    <property type="molecule type" value="Genomic_DNA"/>
</dbReference>